<protein>
    <submittedName>
        <fullName evidence="2">DUF378 domain-containing protein</fullName>
    </submittedName>
</protein>
<gene>
    <name evidence="2" type="ORF">D5400_12000</name>
</gene>
<dbReference type="EMBL" id="CP032509">
    <property type="protein sequence ID" value="AZN71899.1"/>
    <property type="molecule type" value="Genomic_DNA"/>
</dbReference>
<dbReference type="InterPro" id="IPR007211">
    <property type="entry name" value="DUF378"/>
</dbReference>
<keyword evidence="1" id="KW-0472">Membrane</keyword>
<keyword evidence="3" id="KW-1185">Reference proteome</keyword>
<feature type="transmembrane region" description="Helical" evidence="1">
    <location>
        <begin position="6"/>
        <end position="31"/>
    </location>
</feature>
<keyword evidence="1" id="KW-1133">Transmembrane helix</keyword>
<accession>A0A3Q8XR49</accession>
<proteinExistence type="predicted"/>
<evidence type="ECO:0000313" key="2">
    <source>
        <dbReference type="EMBL" id="AZN71899.1"/>
    </source>
</evidence>
<dbReference type="Pfam" id="PF04070">
    <property type="entry name" value="DUF378"/>
    <property type="match status" value="1"/>
</dbReference>
<dbReference type="Proteomes" id="UP000268192">
    <property type="component" value="Chromosome"/>
</dbReference>
<keyword evidence="1" id="KW-0812">Transmembrane</keyword>
<dbReference type="KEGG" id="abaw:D5400_12000"/>
<feature type="transmembrane region" description="Helical" evidence="1">
    <location>
        <begin position="43"/>
        <end position="64"/>
    </location>
</feature>
<name>A0A3Q8XR49_9HYPH</name>
<dbReference type="PANTHER" id="PTHR37304">
    <property type="entry name" value="MEMBRANE PROTEIN-RELATED"/>
    <property type="match status" value="1"/>
</dbReference>
<dbReference type="AlphaFoldDB" id="A0A3Q8XR49"/>
<reference evidence="2 3" key="1">
    <citation type="submission" date="2018-09" db="EMBL/GenBank/DDBJ databases">
        <title>Marinorhizobium profundi gen. nov., sp. nov., isolated from a deep-sea sediment sample from the New Britain Trench and proposal of Marinorhizobiaceae fam. nov. in the order Rhizobiales of the class Alphaproteobacteria.</title>
        <authorList>
            <person name="Cao J."/>
        </authorList>
    </citation>
    <scope>NUCLEOTIDE SEQUENCE [LARGE SCALE GENOMIC DNA]</scope>
    <source>
        <strain evidence="2 3">WS11</strain>
    </source>
</reference>
<dbReference type="OrthoDB" id="9812136at2"/>
<organism evidence="2 3">
    <name type="scientific">Georhizobium profundi</name>
    <dbReference type="NCBI Taxonomy" id="2341112"/>
    <lineage>
        <taxon>Bacteria</taxon>
        <taxon>Pseudomonadati</taxon>
        <taxon>Pseudomonadota</taxon>
        <taxon>Alphaproteobacteria</taxon>
        <taxon>Hyphomicrobiales</taxon>
        <taxon>Rhizobiaceae</taxon>
        <taxon>Georhizobium</taxon>
    </lineage>
</organism>
<dbReference type="PANTHER" id="PTHR37304:SF1">
    <property type="entry name" value="MEMBRANE PROTEIN"/>
    <property type="match status" value="1"/>
</dbReference>
<sequence length="77" mass="8442">MRALNVFTLLLVILGSLNWGLFGLLHIDLVADTFGGDSNLSRLVYVLIGLAAIWQLIPLFNSFAMDEAAAERGHSIR</sequence>
<evidence type="ECO:0000256" key="1">
    <source>
        <dbReference type="SAM" id="Phobius"/>
    </source>
</evidence>
<dbReference type="RefSeq" id="WP_126010217.1">
    <property type="nucleotide sequence ID" value="NZ_CP032509.1"/>
</dbReference>
<evidence type="ECO:0000313" key="3">
    <source>
        <dbReference type="Proteomes" id="UP000268192"/>
    </source>
</evidence>